<accession>A0A699VRF5</accession>
<comment type="caution">
    <text evidence="1">The sequence shown here is derived from an EMBL/GenBank/DDBJ whole genome shotgun (WGS) entry which is preliminary data.</text>
</comment>
<feature type="non-terminal residue" evidence="1">
    <location>
        <position position="1"/>
    </location>
</feature>
<proteinExistence type="predicted"/>
<evidence type="ECO:0000313" key="1">
    <source>
        <dbReference type="EMBL" id="GFD36973.1"/>
    </source>
</evidence>
<sequence length="47" mass="5599">ILMLAWNKRKRNKKAAKEGWTVVTHIEGRNKKTHEVERGRLLVQMRS</sequence>
<reference evidence="1" key="1">
    <citation type="journal article" date="2019" name="Sci. Rep.">
        <title>Draft genome of Tanacetum cinerariifolium, the natural source of mosquito coil.</title>
        <authorList>
            <person name="Yamashiro T."/>
            <person name="Shiraishi A."/>
            <person name="Satake H."/>
            <person name="Nakayama K."/>
        </authorList>
    </citation>
    <scope>NUCLEOTIDE SEQUENCE</scope>
</reference>
<protein>
    <submittedName>
        <fullName evidence="1">Uncharacterized protein</fullName>
    </submittedName>
</protein>
<organism evidence="1">
    <name type="scientific">Tanacetum cinerariifolium</name>
    <name type="common">Dalmatian daisy</name>
    <name type="synonym">Chrysanthemum cinerariifolium</name>
    <dbReference type="NCBI Taxonomy" id="118510"/>
    <lineage>
        <taxon>Eukaryota</taxon>
        <taxon>Viridiplantae</taxon>
        <taxon>Streptophyta</taxon>
        <taxon>Embryophyta</taxon>
        <taxon>Tracheophyta</taxon>
        <taxon>Spermatophyta</taxon>
        <taxon>Magnoliopsida</taxon>
        <taxon>eudicotyledons</taxon>
        <taxon>Gunneridae</taxon>
        <taxon>Pentapetalae</taxon>
        <taxon>asterids</taxon>
        <taxon>campanulids</taxon>
        <taxon>Asterales</taxon>
        <taxon>Asteraceae</taxon>
        <taxon>Asteroideae</taxon>
        <taxon>Anthemideae</taxon>
        <taxon>Anthemidinae</taxon>
        <taxon>Tanacetum</taxon>
    </lineage>
</organism>
<dbReference type="AlphaFoldDB" id="A0A699VRF5"/>
<gene>
    <name evidence="1" type="ORF">Tci_908942</name>
</gene>
<name>A0A699VRF5_TANCI</name>
<dbReference type="EMBL" id="BKCJ011478937">
    <property type="protein sequence ID" value="GFD36973.1"/>
    <property type="molecule type" value="Genomic_DNA"/>
</dbReference>